<name>A0A432ZLL9_9GAMM</name>
<dbReference type="Gene3D" id="2.40.10.220">
    <property type="entry name" value="predicted glycosyltransferase like domains"/>
    <property type="match status" value="2"/>
</dbReference>
<feature type="domain" description="PilZ" evidence="1">
    <location>
        <begin position="175"/>
        <end position="255"/>
    </location>
</feature>
<evidence type="ECO:0000259" key="1">
    <source>
        <dbReference type="Pfam" id="PF07238"/>
    </source>
</evidence>
<keyword evidence="3" id="KW-1185">Reference proteome</keyword>
<protein>
    <recommendedName>
        <fullName evidence="1">PilZ domain-containing protein</fullName>
    </recommendedName>
</protein>
<feature type="domain" description="PilZ" evidence="1">
    <location>
        <begin position="509"/>
        <end position="596"/>
    </location>
</feature>
<sequence length="838" mass="95367">MPHYGWAIAAQTAERMSTTHYQQLVEQLKPIVNDPDFDAIFNQLTTGEEGAVRLQLKLELQRLAAPCNRTVDMRSKTTNECKAVEHNGRTHYLDPVSKIIFERGLNTYNGIFTQDTFEQIFKPDNPLRQRYQEEQEERQALQDANQDFVAAYPNAEADIDSYLVESFNLGVERHRHEERMNFSVDVTLATQKQKAIAAVTTDISLSGIRVKLKEACPINVEDSVIVELTGLIREFAFNEARPITYIVVGVEEVDGNVYWRLRRSEDEHLPEMDQFLTGFINGYKRRYKINVDNTEKTLLHQGLTLSFLPRLKRLPLFLNVRHSQCQAMYALATAANQAIVDDWRDDTNRFMINGIWRPHRVRELVEHGQLTLYCFSLIARGKRYFYSATPDELIKLDALESFLWVGQQKPSWRVYHLAYSPVDGNKALFRDSIPEQVDIASRRLAPSATTLGKVAQVNGMVVITNISDSFEQLADTDNAPESLEKVKLFAHKRSGFPATAPIMLSYTDIRQEHRFAFQTRCRISSNEIAATEALTVDISARGMRLALEQPLPLTKGENVTIDCYQLSQRHHVKAVTALQYEVVGVSADQSELHLRVFPNQAQHPGAKFFKRFIHHYKDRLTNNQSESLSSGLEVCLRQLYLTAPSSLPLFFTNKGRRWTLPLVGKSPVKTPWFNFLQKLPGSNDGYLNLQPLLRANALSDPLEPLLNHVCDDKAVTELLLFVHCTEHNGEWLLTTEYLRSSEHAKLGYLIDKGMLSGACRIIHWVFSPKAKVEAKELRAELTYLTQYAAHRADRIRETLSAVAAISDGCDITDSLLAIYGYNTAQRREAAQAWSHVLA</sequence>
<evidence type="ECO:0000313" key="3">
    <source>
        <dbReference type="Proteomes" id="UP000287996"/>
    </source>
</evidence>
<proteinExistence type="predicted"/>
<dbReference type="GO" id="GO:0035438">
    <property type="term" value="F:cyclic-di-GMP binding"/>
    <property type="evidence" value="ECO:0007669"/>
    <property type="project" value="InterPro"/>
</dbReference>
<reference evidence="2 3" key="1">
    <citation type="journal article" date="2011" name="Front. Microbiol.">
        <title>Genomic signatures of strain selection and enhancement in Bacillus atrophaeus var. globigii, a historical biowarfare simulant.</title>
        <authorList>
            <person name="Gibbons H.S."/>
            <person name="Broomall S.M."/>
            <person name="McNew L.A."/>
            <person name="Daligault H."/>
            <person name="Chapman C."/>
            <person name="Bruce D."/>
            <person name="Karavis M."/>
            <person name="Krepps M."/>
            <person name="McGregor P.A."/>
            <person name="Hong C."/>
            <person name="Park K.H."/>
            <person name="Akmal A."/>
            <person name="Feldman A."/>
            <person name="Lin J.S."/>
            <person name="Chang W.E."/>
            <person name="Higgs B.W."/>
            <person name="Demirev P."/>
            <person name="Lindquist J."/>
            <person name="Liem A."/>
            <person name="Fochler E."/>
            <person name="Read T.D."/>
            <person name="Tapia R."/>
            <person name="Johnson S."/>
            <person name="Bishop-Lilly K.A."/>
            <person name="Detter C."/>
            <person name="Han C."/>
            <person name="Sozhamannan S."/>
            <person name="Rosenzweig C.N."/>
            <person name="Skowronski E.W."/>
        </authorList>
    </citation>
    <scope>NUCLEOTIDE SEQUENCE [LARGE SCALE GENOMIC DNA]</scope>
    <source>
        <strain evidence="2 3">CC-PW-9</strain>
    </source>
</reference>
<comment type="caution">
    <text evidence="2">The sequence shown here is derived from an EMBL/GenBank/DDBJ whole genome shotgun (WGS) entry which is preliminary data.</text>
</comment>
<dbReference type="SUPFAM" id="SSF141371">
    <property type="entry name" value="PilZ domain-like"/>
    <property type="match status" value="2"/>
</dbReference>
<dbReference type="Pfam" id="PF07238">
    <property type="entry name" value="PilZ"/>
    <property type="match status" value="2"/>
</dbReference>
<evidence type="ECO:0000313" key="2">
    <source>
        <dbReference type="EMBL" id="RUO78794.1"/>
    </source>
</evidence>
<dbReference type="AlphaFoldDB" id="A0A432ZLL9"/>
<dbReference type="InterPro" id="IPR009875">
    <property type="entry name" value="PilZ_domain"/>
</dbReference>
<dbReference type="Proteomes" id="UP000287996">
    <property type="component" value="Unassembled WGS sequence"/>
</dbReference>
<dbReference type="EMBL" id="PIQH01000010">
    <property type="protein sequence ID" value="RUO78794.1"/>
    <property type="molecule type" value="Genomic_DNA"/>
</dbReference>
<accession>A0A432ZLL9</accession>
<gene>
    <name evidence="2" type="ORF">CWI84_10675</name>
</gene>
<organism evidence="2 3">
    <name type="scientific">Idiomarina tyrosinivorans</name>
    <dbReference type="NCBI Taxonomy" id="1445662"/>
    <lineage>
        <taxon>Bacteria</taxon>
        <taxon>Pseudomonadati</taxon>
        <taxon>Pseudomonadota</taxon>
        <taxon>Gammaproteobacteria</taxon>
        <taxon>Alteromonadales</taxon>
        <taxon>Idiomarinaceae</taxon>
        <taxon>Idiomarina</taxon>
    </lineage>
</organism>